<comment type="subcellular location">
    <subcellularLocation>
        <location evidence="1">Membrane</location>
        <topology evidence="1">Multi-pass membrane protein</topology>
    </subcellularLocation>
</comment>
<dbReference type="GeneID" id="28759077"/>
<feature type="transmembrane region" description="Helical" evidence="3">
    <location>
        <begin position="194"/>
        <end position="212"/>
    </location>
</feature>
<dbReference type="SUPFAM" id="SSF103473">
    <property type="entry name" value="MFS general substrate transporter"/>
    <property type="match status" value="1"/>
</dbReference>
<feature type="transmembrane region" description="Helical" evidence="3">
    <location>
        <begin position="302"/>
        <end position="322"/>
    </location>
</feature>
<dbReference type="InterPro" id="IPR036259">
    <property type="entry name" value="MFS_trans_sf"/>
</dbReference>
<keyword evidence="3" id="KW-0812">Transmembrane</keyword>
<dbReference type="InterPro" id="IPR011701">
    <property type="entry name" value="MFS"/>
</dbReference>
<dbReference type="OrthoDB" id="2213137at2759"/>
<dbReference type="EMBL" id="KV441553">
    <property type="protein sequence ID" value="OAG04384.1"/>
    <property type="molecule type" value="Genomic_DNA"/>
</dbReference>
<dbReference type="PANTHER" id="PTHR11360">
    <property type="entry name" value="MONOCARBOXYLATE TRANSPORTER"/>
    <property type="match status" value="1"/>
</dbReference>
<accession>A0A177C9F6</accession>
<feature type="transmembrane region" description="Helical" evidence="3">
    <location>
        <begin position="232"/>
        <end position="254"/>
    </location>
</feature>
<evidence type="ECO:0000256" key="2">
    <source>
        <dbReference type="ARBA" id="ARBA00006727"/>
    </source>
</evidence>
<dbReference type="PANTHER" id="PTHR11360:SF287">
    <property type="entry name" value="MFS MONOCARBOXYLATE TRANSPORTER"/>
    <property type="match status" value="1"/>
</dbReference>
<comment type="similarity">
    <text evidence="2">Belongs to the major facilitator superfamily. Monocarboxylate porter (TC 2.A.1.13) family.</text>
</comment>
<sequence>MADATPASSEFELEDRGEELAQQLPPVDGGKDAWLFLAASFVIEALVWGFPFSFGVFQDYYSTHEPFAGSGNIAVIGTCAMGIMYLDLVMVFSLLKMWPSYQRWATSCGLFVMCLALALSSLSNNTGELIVSQGVIYAIGGSFTYSPCILYMDEWFHKRKGLAYGIMWAGTGLAGVILPLVMEWMLRDYGFRTTLRVWAICLFVLTAPLLYFVKPRIPIAPKQRARKIDFSFLKTSTFTIHQACNTIEALGFFLPSIYLPTYARSIGASGTLSALTVILFNVASVFGCVAMGSIVDKWHVTTCILISTIGTTISVFIVWGFSMSLAPLYVFCLIYGFFAGSFTSAWPGIMRDVTKKRQTADPSIVFACLAAGRGIGNVASGPLSEVLIRGLPWKDSVGFAYGSGYGTLIVFTGVTALLGGSSILGKRVGWV</sequence>
<evidence type="ECO:0000313" key="5">
    <source>
        <dbReference type="EMBL" id="OAG04384.1"/>
    </source>
</evidence>
<dbReference type="Gene3D" id="1.20.1250.20">
    <property type="entry name" value="MFS general substrate transporter like domains"/>
    <property type="match status" value="2"/>
</dbReference>
<evidence type="ECO:0000256" key="1">
    <source>
        <dbReference type="ARBA" id="ARBA00004141"/>
    </source>
</evidence>
<dbReference type="AlphaFoldDB" id="A0A177C9F6"/>
<feature type="transmembrane region" description="Helical" evidence="3">
    <location>
        <begin position="33"/>
        <end position="53"/>
    </location>
</feature>
<feature type="domain" description="Major facilitator superfamily (MFS) profile" evidence="4">
    <location>
        <begin position="237"/>
        <end position="431"/>
    </location>
</feature>
<protein>
    <submittedName>
        <fullName evidence="5">MFS general substrate transporter</fullName>
    </submittedName>
</protein>
<dbReference type="Pfam" id="PF07690">
    <property type="entry name" value="MFS_1"/>
    <property type="match status" value="1"/>
</dbReference>
<evidence type="ECO:0000256" key="3">
    <source>
        <dbReference type="SAM" id="Phobius"/>
    </source>
</evidence>
<evidence type="ECO:0000313" key="6">
    <source>
        <dbReference type="Proteomes" id="UP000077069"/>
    </source>
</evidence>
<keyword evidence="6" id="KW-1185">Reference proteome</keyword>
<dbReference type="RefSeq" id="XP_018034749.1">
    <property type="nucleotide sequence ID" value="XM_018175591.1"/>
</dbReference>
<gene>
    <name evidence="5" type="ORF">CC84DRAFT_1120767</name>
</gene>
<feature type="transmembrane region" description="Helical" evidence="3">
    <location>
        <begin position="274"/>
        <end position="295"/>
    </location>
</feature>
<feature type="transmembrane region" description="Helical" evidence="3">
    <location>
        <begin position="328"/>
        <end position="350"/>
    </location>
</feature>
<dbReference type="InterPro" id="IPR050327">
    <property type="entry name" value="Proton-linked_MCT"/>
</dbReference>
<proteinExistence type="inferred from homology"/>
<keyword evidence="3" id="KW-1133">Transmembrane helix</keyword>
<organism evidence="5 6">
    <name type="scientific">Paraphaeosphaeria sporulosa</name>
    <dbReference type="NCBI Taxonomy" id="1460663"/>
    <lineage>
        <taxon>Eukaryota</taxon>
        <taxon>Fungi</taxon>
        <taxon>Dikarya</taxon>
        <taxon>Ascomycota</taxon>
        <taxon>Pezizomycotina</taxon>
        <taxon>Dothideomycetes</taxon>
        <taxon>Pleosporomycetidae</taxon>
        <taxon>Pleosporales</taxon>
        <taxon>Massarineae</taxon>
        <taxon>Didymosphaeriaceae</taxon>
        <taxon>Paraphaeosphaeria</taxon>
    </lineage>
</organism>
<feature type="transmembrane region" description="Helical" evidence="3">
    <location>
        <begin position="129"/>
        <end position="150"/>
    </location>
</feature>
<feature type="transmembrane region" description="Helical" evidence="3">
    <location>
        <begin position="162"/>
        <end position="182"/>
    </location>
</feature>
<feature type="transmembrane region" description="Helical" evidence="3">
    <location>
        <begin position="104"/>
        <end position="123"/>
    </location>
</feature>
<dbReference type="InterPro" id="IPR020846">
    <property type="entry name" value="MFS_dom"/>
</dbReference>
<name>A0A177C9F6_9PLEO</name>
<keyword evidence="3" id="KW-0472">Membrane</keyword>
<dbReference type="GO" id="GO:0016020">
    <property type="term" value="C:membrane"/>
    <property type="evidence" value="ECO:0007669"/>
    <property type="project" value="UniProtKB-SubCell"/>
</dbReference>
<dbReference type="GO" id="GO:0022857">
    <property type="term" value="F:transmembrane transporter activity"/>
    <property type="evidence" value="ECO:0007669"/>
    <property type="project" value="InterPro"/>
</dbReference>
<feature type="transmembrane region" description="Helical" evidence="3">
    <location>
        <begin position="73"/>
        <end position="92"/>
    </location>
</feature>
<dbReference type="Proteomes" id="UP000077069">
    <property type="component" value="Unassembled WGS sequence"/>
</dbReference>
<reference evidence="5 6" key="1">
    <citation type="submission" date="2016-05" db="EMBL/GenBank/DDBJ databases">
        <title>Comparative analysis of secretome profiles of manganese(II)-oxidizing ascomycete fungi.</title>
        <authorList>
            <consortium name="DOE Joint Genome Institute"/>
            <person name="Zeiner C.A."/>
            <person name="Purvine S.O."/>
            <person name="Zink E.M."/>
            <person name="Wu S."/>
            <person name="Pasa-Tolic L."/>
            <person name="Chaput D.L."/>
            <person name="Haridas S."/>
            <person name="Grigoriev I.V."/>
            <person name="Santelli C.M."/>
            <person name="Hansel C.M."/>
        </authorList>
    </citation>
    <scope>NUCLEOTIDE SEQUENCE [LARGE SCALE GENOMIC DNA]</scope>
    <source>
        <strain evidence="5 6">AP3s5-JAC2a</strain>
    </source>
</reference>
<dbReference type="InParanoid" id="A0A177C9F6"/>
<evidence type="ECO:0000259" key="4">
    <source>
        <dbReference type="PROSITE" id="PS50850"/>
    </source>
</evidence>
<feature type="transmembrane region" description="Helical" evidence="3">
    <location>
        <begin position="399"/>
        <end position="418"/>
    </location>
</feature>
<dbReference type="PROSITE" id="PS50850">
    <property type="entry name" value="MFS"/>
    <property type="match status" value="1"/>
</dbReference>